<evidence type="ECO:0000313" key="3">
    <source>
        <dbReference type="EMBL" id="SPC83427.1"/>
    </source>
</evidence>
<dbReference type="AlphaFoldDB" id="A0A2N9EXF6"/>
<keyword evidence="2" id="KW-1133">Transmembrane helix</keyword>
<evidence type="ECO:0000256" key="1">
    <source>
        <dbReference type="SAM" id="MobiDB-lite"/>
    </source>
</evidence>
<feature type="compositionally biased region" description="Polar residues" evidence="1">
    <location>
        <begin position="83"/>
        <end position="104"/>
    </location>
</feature>
<feature type="transmembrane region" description="Helical" evidence="2">
    <location>
        <begin position="45"/>
        <end position="67"/>
    </location>
</feature>
<organism evidence="3">
    <name type="scientific">Fagus sylvatica</name>
    <name type="common">Beechnut</name>
    <dbReference type="NCBI Taxonomy" id="28930"/>
    <lineage>
        <taxon>Eukaryota</taxon>
        <taxon>Viridiplantae</taxon>
        <taxon>Streptophyta</taxon>
        <taxon>Embryophyta</taxon>
        <taxon>Tracheophyta</taxon>
        <taxon>Spermatophyta</taxon>
        <taxon>Magnoliopsida</taxon>
        <taxon>eudicotyledons</taxon>
        <taxon>Gunneridae</taxon>
        <taxon>Pentapetalae</taxon>
        <taxon>rosids</taxon>
        <taxon>fabids</taxon>
        <taxon>Fagales</taxon>
        <taxon>Fagaceae</taxon>
        <taxon>Fagus</taxon>
    </lineage>
</organism>
<feature type="region of interest" description="Disordered" evidence="1">
    <location>
        <begin position="125"/>
        <end position="153"/>
    </location>
</feature>
<evidence type="ECO:0000256" key="2">
    <source>
        <dbReference type="SAM" id="Phobius"/>
    </source>
</evidence>
<name>A0A2N9EXF6_FAGSY</name>
<feature type="transmembrane region" description="Helical" evidence="2">
    <location>
        <begin position="15"/>
        <end position="39"/>
    </location>
</feature>
<dbReference type="EMBL" id="OIVN01000646">
    <property type="protein sequence ID" value="SPC83427.1"/>
    <property type="molecule type" value="Genomic_DNA"/>
</dbReference>
<reference evidence="3" key="1">
    <citation type="submission" date="2018-02" db="EMBL/GenBank/DDBJ databases">
        <authorList>
            <person name="Cohen D.B."/>
            <person name="Kent A.D."/>
        </authorList>
    </citation>
    <scope>NUCLEOTIDE SEQUENCE</scope>
</reference>
<feature type="region of interest" description="Disordered" evidence="1">
    <location>
        <begin position="77"/>
        <end position="113"/>
    </location>
</feature>
<dbReference type="PANTHER" id="PTHR34964:SF14">
    <property type="entry name" value="MEMBRANE LIPOPROTEIN"/>
    <property type="match status" value="1"/>
</dbReference>
<dbReference type="PANTHER" id="PTHR34964">
    <property type="entry name" value="MEMBRANE LIPOPROTEIN-RELATED"/>
    <property type="match status" value="1"/>
</dbReference>
<protein>
    <submittedName>
        <fullName evidence="3">Uncharacterized protein</fullName>
    </submittedName>
</protein>
<keyword evidence="2" id="KW-0812">Transmembrane</keyword>
<keyword evidence="2" id="KW-0472">Membrane</keyword>
<proteinExistence type="predicted"/>
<accession>A0A2N9EXF6</accession>
<feature type="compositionally biased region" description="Basic and acidic residues" evidence="1">
    <location>
        <begin position="125"/>
        <end position="141"/>
    </location>
</feature>
<gene>
    <name evidence="3" type="ORF">FSB_LOCUS11309</name>
</gene>
<sequence>MASSSMEDRKEDARIYIISFLFFACIIGGGVFLSLYILFPQPKSWYPTAGLILVAIPWVFWFFAYIYSCLKPHEPEFNDSHRQTPATPASVATANSSRAESPVNSPGGGERHVRFGGVVVLGKEETSAAQREHEKEGHSPMESEQPLTLLVSS</sequence>